<evidence type="ECO:0000313" key="3">
    <source>
        <dbReference type="EMBL" id="GAD92437.1"/>
    </source>
</evidence>
<proteinExistence type="predicted"/>
<dbReference type="InParanoid" id="V5FV16"/>
<organism evidence="3 4">
    <name type="scientific">Byssochlamys spectabilis (strain No. 5 / NBRC 109023)</name>
    <name type="common">Paecilomyces variotii</name>
    <dbReference type="NCBI Taxonomy" id="1356009"/>
    <lineage>
        <taxon>Eukaryota</taxon>
        <taxon>Fungi</taxon>
        <taxon>Dikarya</taxon>
        <taxon>Ascomycota</taxon>
        <taxon>Pezizomycotina</taxon>
        <taxon>Eurotiomycetes</taxon>
        <taxon>Eurotiomycetidae</taxon>
        <taxon>Eurotiales</taxon>
        <taxon>Thermoascaceae</taxon>
        <taxon>Paecilomyces</taxon>
    </lineage>
</organism>
<feature type="region of interest" description="Disordered" evidence="1">
    <location>
        <begin position="379"/>
        <end position="399"/>
    </location>
</feature>
<dbReference type="eggNOG" id="ENOG502QTDM">
    <property type="taxonomic scope" value="Eukaryota"/>
</dbReference>
<feature type="compositionally biased region" description="Polar residues" evidence="1">
    <location>
        <begin position="668"/>
        <end position="679"/>
    </location>
</feature>
<comment type="caution">
    <text evidence="3">The sequence shown here is derived from an EMBL/GenBank/DDBJ whole genome shotgun (WGS) entry which is preliminary data.</text>
</comment>
<dbReference type="HOGENOM" id="CLU_013895_0_1_1"/>
<reference evidence="4" key="1">
    <citation type="journal article" date="2014" name="Genome Announc.">
        <title>Draft genome sequence of the formaldehyde-resistant fungus Byssochlamys spectabilis No. 5 (anamorph Paecilomyces variotii No. 5) (NBRC109023).</title>
        <authorList>
            <person name="Oka T."/>
            <person name="Ekino K."/>
            <person name="Fukuda K."/>
            <person name="Nomura Y."/>
        </authorList>
    </citation>
    <scope>NUCLEOTIDE SEQUENCE [LARGE SCALE GENOMIC DNA]</scope>
    <source>
        <strain evidence="4">No. 5 / NBRC 109023</strain>
    </source>
</reference>
<evidence type="ECO:0000313" key="4">
    <source>
        <dbReference type="Proteomes" id="UP000018001"/>
    </source>
</evidence>
<dbReference type="GO" id="GO:0005634">
    <property type="term" value="C:nucleus"/>
    <property type="evidence" value="ECO:0007669"/>
    <property type="project" value="TreeGrafter"/>
</dbReference>
<accession>V5FV16</accession>
<sequence>MGKNEAVLEELPTKPTDTNSVSLNSFDAVPHHPILLPTQEKRWRPDGALPAAVRCVAVLFGSGWDPTGSPGYRWTFDPEFQTPLVIDESLDFSDPEESRFAGAFSDGLLAKSEPVLPMSAFQRPSDAGLVDYDDSVYPSYSQGQYVTELFPSSSDDHASQNTDSLHYMTEQDYAGRISFDDSGSPGLDLATRQVPEVTSYSPQRGGEGTKLFIQIQSPYDLHNRPCAIYVVFGSKKYECLPHFLGFSNSVFQYALSIETPTFAFSGSPSATVPLQVVIESQPGYSPLTLQVGVFTYETVDHGSPSDDSRKRRVSISDNSAPRPTKRPSAQQLRIKEDGDGYSYNESASAPYSSFLQTPTTMSVFPTPYRAASSPKAPFIHHSRGSSAPQPAIHTPSPLTSSWSPSFGMVSHVSRSPHLTAATAPSQGAMLSPARTQNPTLIRTSTIQQGSGTGGPPAFNPYAMYPSKAVLKLNGDLDSMTENWTGEEKEAKRRLVQFTRMQSGSTIHADFKPVSPEDRTPNSICISCIYWDGKKECFVTSVDTIYLLESLVGVRFTVEEKNRIRRNLEGFRPLTVSKAKPDSEDFFKVIMGFPAPKPRNIEKDVKVFPWKILSHALKKIIGKYVSSSMRSVSATSRIVMMSDLSFCAQSASYSSTAGALPTPICSSYPGNSSASDSGTDVQHAGSPQSVSDSVTSSTYSSGLTSTVFSPHIHHTKPSLSAPDLRVTMSPSSHPYAAMPATYTYQHNPQMPLGHMHRASWDFPGAVGPGSNVQNTELYTYIAPPSYPMAHSAPGA</sequence>
<feature type="region of interest" description="Disordered" evidence="1">
    <location>
        <begin position="668"/>
        <end position="696"/>
    </location>
</feature>
<evidence type="ECO:0000256" key="1">
    <source>
        <dbReference type="SAM" id="MobiDB-lite"/>
    </source>
</evidence>
<feature type="region of interest" description="Disordered" evidence="1">
    <location>
        <begin position="300"/>
        <end position="341"/>
    </location>
</feature>
<dbReference type="AlphaFoldDB" id="V5FV16"/>
<dbReference type="PANTHER" id="PTHR39463:SF1">
    <property type="entry name" value="MEDUSA"/>
    <property type="match status" value="1"/>
</dbReference>
<dbReference type="InterPro" id="IPR055509">
    <property type="entry name" value="DUF7082"/>
</dbReference>
<feature type="domain" description="DUF7082" evidence="2">
    <location>
        <begin position="467"/>
        <end position="620"/>
    </location>
</feature>
<dbReference type="Proteomes" id="UP000018001">
    <property type="component" value="Unassembled WGS sequence"/>
</dbReference>
<evidence type="ECO:0000259" key="2">
    <source>
        <dbReference type="Pfam" id="PF23305"/>
    </source>
</evidence>
<feature type="compositionally biased region" description="Polar residues" evidence="1">
    <location>
        <begin position="315"/>
        <end position="331"/>
    </location>
</feature>
<feature type="region of interest" description="Disordered" evidence="1">
    <location>
        <begin position="1"/>
        <end position="23"/>
    </location>
</feature>
<dbReference type="OrthoDB" id="1751210at2759"/>
<feature type="compositionally biased region" description="Low complexity" evidence="1">
    <location>
        <begin position="685"/>
        <end position="696"/>
    </location>
</feature>
<keyword evidence="4" id="KW-1185">Reference proteome</keyword>
<name>V5FV16_BYSSN</name>
<gene>
    <name evidence="3" type="ORF">PVAR5_1028</name>
</gene>
<dbReference type="PANTHER" id="PTHR39463">
    <property type="entry name" value="MEDUSA"/>
    <property type="match status" value="1"/>
</dbReference>
<protein>
    <submittedName>
        <fullName evidence="3">Transcriptional regulator Medusa</fullName>
    </submittedName>
</protein>
<dbReference type="EMBL" id="BAUL01000025">
    <property type="protein sequence ID" value="GAD92437.1"/>
    <property type="molecule type" value="Genomic_DNA"/>
</dbReference>
<feature type="compositionally biased region" description="Basic and acidic residues" evidence="1">
    <location>
        <begin position="300"/>
        <end position="309"/>
    </location>
</feature>
<dbReference type="Pfam" id="PF23305">
    <property type="entry name" value="DUF7082"/>
    <property type="match status" value="1"/>
</dbReference>